<dbReference type="Gramene" id="Manes.14G035700.3.v8.1">
    <property type="protein sequence ID" value="Manes.14G035700.3.v8.1.CDS"/>
    <property type="gene ID" value="Manes.14G035700.v8.1"/>
</dbReference>
<dbReference type="InterPro" id="IPR053313">
    <property type="entry name" value="RGF"/>
</dbReference>
<dbReference type="EMBL" id="CM004400">
    <property type="protein sequence ID" value="OAY30499.1"/>
    <property type="molecule type" value="Genomic_DNA"/>
</dbReference>
<evidence type="ECO:0000256" key="1">
    <source>
        <dbReference type="SAM" id="MobiDB-lite"/>
    </source>
</evidence>
<keyword evidence="2" id="KW-0732">Signal</keyword>
<evidence type="ECO:0000313" key="3">
    <source>
        <dbReference type="EMBL" id="OAY30499.1"/>
    </source>
</evidence>
<reference evidence="4" key="1">
    <citation type="journal article" date="2016" name="Nat. Biotechnol.">
        <title>Sequencing wild and cultivated cassava and related species reveals extensive interspecific hybridization and genetic diversity.</title>
        <authorList>
            <person name="Bredeson J.V."/>
            <person name="Lyons J.B."/>
            <person name="Prochnik S.E."/>
            <person name="Wu G.A."/>
            <person name="Ha C.M."/>
            <person name="Edsinger-Gonzales E."/>
            <person name="Grimwood J."/>
            <person name="Schmutz J."/>
            <person name="Rabbi I.Y."/>
            <person name="Egesi C."/>
            <person name="Nauluvula P."/>
            <person name="Lebot V."/>
            <person name="Ndunguru J."/>
            <person name="Mkamilo G."/>
            <person name="Bart R.S."/>
            <person name="Setter T.L."/>
            <person name="Gleadow R.M."/>
            <person name="Kulakow P."/>
            <person name="Ferguson M.E."/>
            <person name="Rounsley S."/>
            <person name="Rokhsar D.S."/>
        </authorList>
    </citation>
    <scope>NUCLEOTIDE SEQUENCE [LARGE SCALE GENOMIC DNA]</scope>
    <source>
        <strain evidence="4">cv. AM560-2</strain>
    </source>
</reference>
<dbReference type="Gramene" id="Manes.14G035700.2.v8.1">
    <property type="protein sequence ID" value="Manes.14G035700.2.v8.1.CDS"/>
    <property type="gene ID" value="Manes.14G035700.v8.1"/>
</dbReference>
<dbReference type="PANTHER" id="PTHR34961:SF5">
    <property type="entry name" value="TRANSMEMBRANE PROTEIN"/>
    <property type="match status" value="1"/>
</dbReference>
<accession>A0A2C9UI57</accession>
<sequence length="145" mass="15944">MSFIPSVFIVFLCLSMHACIARHFGSVKVGGRVKQKIAMEPPVEGIIRGSIVENIDGAVMNTHHESKTDSKIVRGSSGGDKPSSSSFIMVSLKATNIEGSTRRKRLSVVRFGSIDLNNSHKVHEDAEVIDYDPPHRTPPIHNRKI</sequence>
<dbReference type="Proteomes" id="UP000091857">
    <property type="component" value="Chromosome 14"/>
</dbReference>
<evidence type="ECO:0000256" key="2">
    <source>
        <dbReference type="SAM" id="SignalP"/>
    </source>
</evidence>
<proteinExistence type="predicted"/>
<protein>
    <submittedName>
        <fullName evidence="3">Uncharacterized protein</fullName>
    </submittedName>
</protein>
<dbReference type="AlphaFoldDB" id="A0A2C9UI57"/>
<comment type="caution">
    <text evidence="3">The sequence shown here is derived from an EMBL/GenBank/DDBJ whole genome shotgun (WGS) entry which is preliminary data.</text>
</comment>
<organism evidence="3 4">
    <name type="scientific">Manihot esculenta</name>
    <name type="common">Cassava</name>
    <name type="synonym">Jatropha manihot</name>
    <dbReference type="NCBI Taxonomy" id="3983"/>
    <lineage>
        <taxon>Eukaryota</taxon>
        <taxon>Viridiplantae</taxon>
        <taxon>Streptophyta</taxon>
        <taxon>Embryophyta</taxon>
        <taxon>Tracheophyta</taxon>
        <taxon>Spermatophyta</taxon>
        <taxon>Magnoliopsida</taxon>
        <taxon>eudicotyledons</taxon>
        <taxon>Gunneridae</taxon>
        <taxon>Pentapetalae</taxon>
        <taxon>rosids</taxon>
        <taxon>fabids</taxon>
        <taxon>Malpighiales</taxon>
        <taxon>Euphorbiaceae</taxon>
        <taxon>Crotonoideae</taxon>
        <taxon>Manihoteae</taxon>
        <taxon>Manihot</taxon>
    </lineage>
</organism>
<gene>
    <name evidence="3" type="ORF">MANES_14G035700v8</name>
</gene>
<keyword evidence="4" id="KW-1185">Reference proteome</keyword>
<dbReference type="PANTHER" id="PTHR34961">
    <property type="entry name" value="TRANSMEMBRANE PROTEIN"/>
    <property type="match status" value="1"/>
</dbReference>
<dbReference type="OrthoDB" id="841871at2759"/>
<feature type="signal peptide" evidence="2">
    <location>
        <begin position="1"/>
        <end position="21"/>
    </location>
</feature>
<feature type="chain" id="PRO_5012474489" evidence="2">
    <location>
        <begin position="22"/>
        <end position="145"/>
    </location>
</feature>
<name>A0A2C9UI57_MANES</name>
<feature type="region of interest" description="Disordered" evidence="1">
    <location>
        <begin position="64"/>
        <end position="83"/>
    </location>
</feature>
<evidence type="ECO:0000313" key="4">
    <source>
        <dbReference type="Proteomes" id="UP000091857"/>
    </source>
</evidence>